<dbReference type="EMBL" id="RBXB01000002">
    <property type="protein sequence ID" value="RKS97558.1"/>
    <property type="molecule type" value="Genomic_DNA"/>
</dbReference>
<organism evidence="1 2">
    <name type="scientific">Chryseobacterium defluvii</name>
    <dbReference type="NCBI Taxonomy" id="160396"/>
    <lineage>
        <taxon>Bacteria</taxon>
        <taxon>Pseudomonadati</taxon>
        <taxon>Bacteroidota</taxon>
        <taxon>Flavobacteriia</taxon>
        <taxon>Flavobacteriales</taxon>
        <taxon>Weeksellaceae</taxon>
        <taxon>Chryseobacterium group</taxon>
        <taxon>Chryseobacterium</taxon>
    </lineage>
</organism>
<dbReference type="AlphaFoldDB" id="A0A495SBF7"/>
<sequence>MSSGKMEIKGFKKTDVYFINAILLTLITKVFKTFVILGKSLINESCFSCALNYRGFI</sequence>
<name>A0A495SBF7_9FLAO</name>
<evidence type="ECO:0000313" key="1">
    <source>
        <dbReference type="EMBL" id="RKS97558.1"/>
    </source>
</evidence>
<evidence type="ECO:0000313" key="2">
    <source>
        <dbReference type="Proteomes" id="UP000272428"/>
    </source>
</evidence>
<protein>
    <submittedName>
        <fullName evidence="1">Uncharacterized protein</fullName>
    </submittedName>
</protein>
<comment type="caution">
    <text evidence="1">The sequence shown here is derived from an EMBL/GenBank/DDBJ whole genome shotgun (WGS) entry which is preliminary data.</text>
</comment>
<reference evidence="1 2" key="1">
    <citation type="submission" date="2018-10" db="EMBL/GenBank/DDBJ databases">
        <title>Genomic Encyclopedia of Archaeal and Bacterial Type Strains, Phase II (KMG-II): from individual species to whole genera.</title>
        <authorList>
            <person name="Goeker M."/>
        </authorList>
    </citation>
    <scope>NUCLEOTIDE SEQUENCE [LARGE SCALE GENOMIC DNA]</scope>
    <source>
        <strain evidence="1 2">DSM 14219</strain>
    </source>
</reference>
<proteinExistence type="predicted"/>
<gene>
    <name evidence="1" type="ORF">BCF58_1691</name>
</gene>
<dbReference type="Proteomes" id="UP000272428">
    <property type="component" value="Unassembled WGS sequence"/>
</dbReference>
<accession>A0A495SBF7</accession>
<keyword evidence="2" id="KW-1185">Reference proteome</keyword>